<comment type="subcellular location">
    <subcellularLocation>
        <location evidence="1">Cytoplasm</location>
    </subcellularLocation>
</comment>
<evidence type="ECO:0000256" key="6">
    <source>
        <dbReference type="ARBA" id="ARBA00023038"/>
    </source>
</evidence>
<evidence type="ECO:0000259" key="9">
    <source>
        <dbReference type="PROSITE" id="PS51303"/>
    </source>
</evidence>
<dbReference type="CDD" id="cd09829">
    <property type="entry name" value="PET_testin"/>
    <property type="match status" value="1"/>
</dbReference>
<dbReference type="OrthoDB" id="10069167at2759"/>
<dbReference type="GO" id="GO:0008270">
    <property type="term" value="F:zinc ion binding"/>
    <property type="evidence" value="ECO:0007669"/>
    <property type="project" value="InterPro"/>
</dbReference>
<feature type="domain" description="LIM zinc-binding" evidence="8">
    <location>
        <begin position="317"/>
        <end position="383"/>
    </location>
</feature>
<evidence type="ECO:0000313" key="10">
    <source>
        <dbReference type="Proteomes" id="UP000192220"/>
    </source>
</evidence>
<sequence length="428" mass="47699">MDKLRDKEQRQVVFLSEDLKSLCRLTRGAERKPVGITTRPSSYCSFKNRTNSNNSLDLLNLAGSVDVDESKKTSRFQEAWLWRSLKVPMSIKAGGRGGGATCLSCKESCSGFQPHTWRKSCVACGCSTADHATPGGHLEDDQRMGRLLADSPCSHLSAKVKGGGGLRMYKRNRMIVTNPVVSRKDPTFSTTTYDWAPAGLNQKLAMQYMELLPESRRPVSGTPGALERRRQLLTQLPVYDQDPMKCQSLSSEEEISSMILFVKRYKEEVLGVGEVGLPGEGGALREAAIQRTAKEDAAQHQDHVPSAVNGTDDKTQHRCTGCHGELAEDRPVVYAERAGYHDAQWHPTCFVCSECSQGLVDLVYFWSNQKLLCGRHYCQSAWPRCSGCDELIFCKNFLTGTDGRTWHQEHYCCWKCGQSLDSPCQHSE</sequence>
<dbReference type="KEGG" id="alim:106522357"/>
<dbReference type="CTD" id="29995"/>
<dbReference type="InterPro" id="IPR047120">
    <property type="entry name" value="Pk/Esn/Tes"/>
</dbReference>
<dbReference type="RefSeq" id="XP_013870793.1">
    <property type="nucleotide sequence ID" value="XM_014015339.1"/>
</dbReference>
<keyword evidence="10" id="KW-1185">Reference proteome</keyword>
<proteinExistence type="predicted"/>
<evidence type="ECO:0000256" key="4">
    <source>
        <dbReference type="ARBA" id="ARBA00022737"/>
    </source>
</evidence>
<dbReference type="InterPro" id="IPR033724">
    <property type="entry name" value="PET_testin"/>
</dbReference>
<reference evidence="11" key="1">
    <citation type="submission" date="2025-08" db="UniProtKB">
        <authorList>
            <consortium name="RefSeq"/>
        </authorList>
    </citation>
    <scope>IDENTIFICATION</scope>
    <source>
        <strain evidence="11">Quisiro</strain>
        <tissue evidence="11">Liver</tissue>
    </source>
</reference>
<dbReference type="STRING" id="52670.A0A2I4BSV7"/>
<keyword evidence="5 7" id="KW-0862">Zinc</keyword>
<evidence type="ECO:0000259" key="8">
    <source>
        <dbReference type="PROSITE" id="PS50023"/>
    </source>
</evidence>
<keyword evidence="2" id="KW-0963">Cytoplasm</keyword>
<dbReference type="InterPro" id="IPR001781">
    <property type="entry name" value="Znf_LIM"/>
</dbReference>
<feature type="domain" description="PET" evidence="9">
    <location>
        <begin position="174"/>
        <end position="282"/>
    </location>
</feature>
<evidence type="ECO:0000256" key="1">
    <source>
        <dbReference type="ARBA" id="ARBA00004496"/>
    </source>
</evidence>
<dbReference type="PROSITE" id="PS00478">
    <property type="entry name" value="LIM_DOMAIN_1"/>
    <property type="match status" value="1"/>
</dbReference>
<keyword evidence="6 7" id="KW-0440">LIM domain</keyword>
<dbReference type="Proteomes" id="UP000192220">
    <property type="component" value="Unplaced"/>
</dbReference>
<dbReference type="InterPro" id="IPR010442">
    <property type="entry name" value="PET_domain"/>
</dbReference>
<evidence type="ECO:0000313" key="11">
    <source>
        <dbReference type="RefSeq" id="XP_013870793.1"/>
    </source>
</evidence>
<dbReference type="SUPFAM" id="SSF57716">
    <property type="entry name" value="Glucocorticoid receptor-like (DNA-binding domain)"/>
    <property type="match status" value="1"/>
</dbReference>
<gene>
    <name evidence="11" type="primary">lmcd1</name>
</gene>
<evidence type="ECO:0000256" key="7">
    <source>
        <dbReference type="PROSITE-ProRule" id="PRU00125"/>
    </source>
</evidence>
<dbReference type="SMART" id="SM00132">
    <property type="entry name" value="LIM"/>
    <property type="match status" value="2"/>
</dbReference>
<evidence type="ECO:0000256" key="5">
    <source>
        <dbReference type="ARBA" id="ARBA00022833"/>
    </source>
</evidence>
<dbReference type="GO" id="GO:0005737">
    <property type="term" value="C:cytoplasm"/>
    <property type="evidence" value="ECO:0007669"/>
    <property type="project" value="UniProtKB-SubCell"/>
</dbReference>
<dbReference type="PANTHER" id="PTHR24211:SF0">
    <property type="entry name" value="LIM AND CYSTEINE-RICH DOMAINS PROTEIN 1"/>
    <property type="match status" value="1"/>
</dbReference>
<dbReference type="Gene3D" id="2.10.110.10">
    <property type="entry name" value="Cysteine Rich Protein"/>
    <property type="match status" value="2"/>
</dbReference>
<accession>A0A2I4BSV7</accession>
<dbReference type="FunCoup" id="A0A2I4BSV7">
    <property type="interactions" value="735"/>
</dbReference>
<evidence type="ECO:0000256" key="2">
    <source>
        <dbReference type="ARBA" id="ARBA00022490"/>
    </source>
</evidence>
<dbReference type="InParanoid" id="A0A2I4BSV7"/>
<keyword evidence="4" id="KW-0677">Repeat</keyword>
<dbReference type="Pfam" id="PF00412">
    <property type="entry name" value="LIM"/>
    <property type="match status" value="1"/>
</dbReference>
<keyword evidence="3 7" id="KW-0479">Metal-binding</keyword>
<dbReference type="PROSITE" id="PS51303">
    <property type="entry name" value="PET"/>
    <property type="match status" value="1"/>
</dbReference>
<dbReference type="AlphaFoldDB" id="A0A2I4BSV7"/>
<evidence type="ECO:0000256" key="3">
    <source>
        <dbReference type="ARBA" id="ARBA00022723"/>
    </source>
</evidence>
<dbReference type="PANTHER" id="PTHR24211">
    <property type="entry name" value="LIM DOMAIN-CONTAINING PROTEIN"/>
    <property type="match status" value="1"/>
</dbReference>
<dbReference type="PROSITE" id="PS50023">
    <property type="entry name" value="LIM_DOMAIN_2"/>
    <property type="match status" value="1"/>
</dbReference>
<organism evidence="10 11">
    <name type="scientific">Austrofundulus limnaeus</name>
    <name type="common">Annual killifish</name>
    <dbReference type="NCBI Taxonomy" id="52670"/>
    <lineage>
        <taxon>Eukaryota</taxon>
        <taxon>Metazoa</taxon>
        <taxon>Chordata</taxon>
        <taxon>Craniata</taxon>
        <taxon>Vertebrata</taxon>
        <taxon>Euteleostomi</taxon>
        <taxon>Actinopterygii</taxon>
        <taxon>Neopterygii</taxon>
        <taxon>Teleostei</taxon>
        <taxon>Neoteleostei</taxon>
        <taxon>Acanthomorphata</taxon>
        <taxon>Ovalentaria</taxon>
        <taxon>Atherinomorphae</taxon>
        <taxon>Cyprinodontiformes</taxon>
        <taxon>Rivulidae</taxon>
        <taxon>Austrofundulus</taxon>
    </lineage>
</organism>
<protein>
    <submittedName>
        <fullName evidence="11">LIM and cysteine-rich domains protein 1</fullName>
    </submittedName>
</protein>
<name>A0A2I4BSV7_AUSLI</name>
<dbReference type="CDD" id="cd09340">
    <property type="entry name" value="LIM1_Testin_like"/>
    <property type="match status" value="1"/>
</dbReference>
<dbReference type="Pfam" id="PF06297">
    <property type="entry name" value="PET"/>
    <property type="match status" value="1"/>
</dbReference>